<name>X1SXF8_9ZZZZ</name>
<reference evidence="1" key="1">
    <citation type="journal article" date="2014" name="Front. Microbiol.">
        <title>High frequency of phylogenetically diverse reductive dehalogenase-homologous genes in deep subseafloor sedimentary metagenomes.</title>
        <authorList>
            <person name="Kawai M."/>
            <person name="Futagami T."/>
            <person name="Toyoda A."/>
            <person name="Takaki Y."/>
            <person name="Nishi S."/>
            <person name="Hori S."/>
            <person name="Arai W."/>
            <person name="Tsubouchi T."/>
            <person name="Morono Y."/>
            <person name="Uchiyama I."/>
            <person name="Ito T."/>
            <person name="Fujiyama A."/>
            <person name="Inagaki F."/>
            <person name="Takami H."/>
        </authorList>
    </citation>
    <scope>NUCLEOTIDE SEQUENCE</scope>
    <source>
        <strain evidence="1">Expedition CK06-06</strain>
    </source>
</reference>
<dbReference type="AlphaFoldDB" id="X1SXF8"/>
<feature type="non-terminal residue" evidence="1">
    <location>
        <position position="1"/>
    </location>
</feature>
<accession>X1SXF8</accession>
<proteinExistence type="predicted"/>
<gene>
    <name evidence="1" type="ORF">S12H4_18923</name>
</gene>
<comment type="caution">
    <text evidence="1">The sequence shown here is derived from an EMBL/GenBank/DDBJ whole genome shotgun (WGS) entry which is preliminary data.</text>
</comment>
<dbReference type="InterPro" id="IPR027417">
    <property type="entry name" value="P-loop_NTPase"/>
</dbReference>
<protein>
    <recommendedName>
        <fullName evidence="2">CobQ/CobB/MinD/ParA nucleotide binding domain-containing protein</fullName>
    </recommendedName>
</protein>
<evidence type="ECO:0008006" key="2">
    <source>
        <dbReference type="Google" id="ProtNLM"/>
    </source>
</evidence>
<sequence length="53" mass="5829">KMGMKIAVTGKGGVGKTTLAAGLASEFSRPLLTKEEGRFLKRGNRLERLRRKI</sequence>
<organism evidence="1">
    <name type="scientific">marine sediment metagenome</name>
    <dbReference type="NCBI Taxonomy" id="412755"/>
    <lineage>
        <taxon>unclassified sequences</taxon>
        <taxon>metagenomes</taxon>
        <taxon>ecological metagenomes</taxon>
    </lineage>
</organism>
<evidence type="ECO:0000313" key="1">
    <source>
        <dbReference type="EMBL" id="GAI80010.1"/>
    </source>
</evidence>
<dbReference type="Gene3D" id="3.40.50.300">
    <property type="entry name" value="P-loop containing nucleotide triphosphate hydrolases"/>
    <property type="match status" value="1"/>
</dbReference>
<dbReference type="EMBL" id="BARW01009400">
    <property type="protein sequence ID" value="GAI80010.1"/>
    <property type="molecule type" value="Genomic_DNA"/>
</dbReference>
<dbReference type="SUPFAM" id="SSF52540">
    <property type="entry name" value="P-loop containing nucleoside triphosphate hydrolases"/>
    <property type="match status" value="1"/>
</dbReference>